<evidence type="ECO:0000313" key="19">
    <source>
        <dbReference type="EMBL" id="PZW29531.1"/>
    </source>
</evidence>
<keyword evidence="4 14" id="KW-0645">Protease</keyword>
<evidence type="ECO:0000256" key="10">
    <source>
        <dbReference type="ARBA" id="ARBA00022989"/>
    </source>
</evidence>
<dbReference type="Pfam" id="PF02163">
    <property type="entry name" value="Peptidase_M50"/>
    <property type="match status" value="1"/>
</dbReference>
<evidence type="ECO:0000256" key="6">
    <source>
        <dbReference type="ARBA" id="ARBA00022723"/>
    </source>
</evidence>
<keyword evidence="7" id="KW-0677">Repeat</keyword>
<evidence type="ECO:0000256" key="5">
    <source>
        <dbReference type="ARBA" id="ARBA00022692"/>
    </source>
</evidence>
<evidence type="ECO:0000313" key="20">
    <source>
        <dbReference type="Proteomes" id="UP000248806"/>
    </source>
</evidence>
<keyword evidence="13 14" id="KW-0472">Membrane</keyword>
<protein>
    <recommendedName>
        <fullName evidence="14">Zinc metalloprotease</fullName>
    </recommendedName>
</protein>
<evidence type="ECO:0000256" key="13">
    <source>
        <dbReference type="ARBA" id="ARBA00023136"/>
    </source>
</evidence>
<dbReference type="EMBL" id="QKUF01000008">
    <property type="protein sequence ID" value="PZW29531.1"/>
    <property type="molecule type" value="Genomic_DNA"/>
</dbReference>
<evidence type="ECO:0000256" key="1">
    <source>
        <dbReference type="ARBA" id="ARBA00004651"/>
    </source>
</evidence>
<feature type="transmembrane region" description="Helical" evidence="14">
    <location>
        <begin position="19"/>
        <end position="38"/>
    </location>
</feature>
<organism evidence="19 20">
    <name type="scientific">Thermosporothrix hazakensis</name>
    <dbReference type="NCBI Taxonomy" id="644383"/>
    <lineage>
        <taxon>Bacteria</taxon>
        <taxon>Bacillati</taxon>
        <taxon>Chloroflexota</taxon>
        <taxon>Ktedonobacteria</taxon>
        <taxon>Ktedonobacterales</taxon>
        <taxon>Thermosporotrichaceae</taxon>
        <taxon>Thermosporothrix</taxon>
    </lineage>
</organism>
<evidence type="ECO:0000256" key="4">
    <source>
        <dbReference type="ARBA" id="ARBA00022670"/>
    </source>
</evidence>
<feature type="transmembrane region" description="Helical" evidence="14">
    <location>
        <begin position="109"/>
        <end position="130"/>
    </location>
</feature>
<evidence type="ECO:0000256" key="8">
    <source>
        <dbReference type="ARBA" id="ARBA00022801"/>
    </source>
</evidence>
<evidence type="ECO:0000259" key="18">
    <source>
        <dbReference type="PROSITE" id="PS51371"/>
    </source>
</evidence>
<feature type="active site" evidence="15">
    <location>
        <position position="68"/>
    </location>
</feature>
<keyword evidence="8 14" id="KW-0378">Hydrolase</keyword>
<keyword evidence="3 14" id="KW-1003">Cell membrane</keyword>
<dbReference type="PANTHER" id="PTHR39188:SF3">
    <property type="entry name" value="STAGE IV SPORULATION PROTEIN FB"/>
    <property type="match status" value="1"/>
</dbReference>
<proteinExistence type="inferred from homology"/>
<evidence type="ECO:0000256" key="2">
    <source>
        <dbReference type="ARBA" id="ARBA00007931"/>
    </source>
</evidence>
<comment type="cofactor">
    <cofactor evidence="14 16">
        <name>Zn(2+)</name>
        <dbReference type="ChEBI" id="CHEBI:29105"/>
    </cofactor>
    <text evidence="14 16">Binds 1 zinc ion per subunit.</text>
</comment>
<feature type="binding site" evidence="16">
    <location>
        <position position="71"/>
    </location>
    <ligand>
        <name>Zn(2+)</name>
        <dbReference type="ChEBI" id="CHEBI:29105"/>
        <note>catalytic</note>
    </ligand>
</feature>
<dbReference type="AlphaFoldDB" id="A0A326U6E0"/>
<feature type="binding site" evidence="16">
    <location>
        <position position="67"/>
    </location>
    <ligand>
        <name>Zn(2+)</name>
        <dbReference type="ChEBI" id="CHEBI:29105"/>
        <note>catalytic</note>
    </ligand>
</feature>
<gene>
    <name evidence="19" type="ORF">EI42_02827</name>
</gene>
<keyword evidence="10 14" id="KW-1133">Transmembrane helix</keyword>
<evidence type="ECO:0000256" key="17">
    <source>
        <dbReference type="PROSITE-ProRule" id="PRU00703"/>
    </source>
</evidence>
<evidence type="ECO:0000256" key="9">
    <source>
        <dbReference type="ARBA" id="ARBA00022833"/>
    </source>
</evidence>
<feature type="transmembrane region" description="Helical" evidence="14">
    <location>
        <begin position="186"/>
        <end position="210"/>
    </location>
</feature>
<feature type="transmembrane region" description="Helical" evidence="14">
    <location>
        <begin position="216"/>
        <end position="235"/>
    </location>
</feature>
<evidence type="ECO:0000256" key="3">
    <source>
        <dbReference type="ARBA" id="ARBA00022475"/>
    </source>
</evidence>
<comment type="subcellular location">
    <subcellularLocation>
        <location evidence="1 14">Cell membrane</location>
        <topology evidence="1 14">Multi-pass membrane protein</topology>
    </subcellularLocation>
</comment>
<comment type="similarity">
    <text evidence="2 14">Belongs to the peptidase M50B family.</text>
</comment>
<feature type="transmembrane region" description="Helical" evidence="14">
    <location>
        <begin position="50"/>
        <end position="74"/>
    </location>
</feature>
<name>A0A326U6E0_THEHA</name>
<dbReference type="GO" id="GO:0006508">
    <property type="term" value="P:proteolysis"/>
    <property type="evidence" value="ECO:0007669"/>
    <property type="project" value="UniProtKB-KW"/>
</dbReference>
<keyword evidence="9 14" id="KW-0862">Zinc</keyword>
<feature type="domain" description="CBS" evidence="18">
    <location>
        <begin position="315"/>
        <end position="376"/>
    </location>
</feature>
<evidence type="ECO:0000256" key="7">
    <source>
        <dbReference type="ARBA" id="ARBA00022737"/>
    </source>
</evidence>
<dbReference type="GO" id="GO:0005886">
    <property type="term" value="C:plasma membrane"/>
    <property type="evidence" value="ECO:0007669"/>
    <property type="project" value="UniProtKB-SubCell"/>
</dbReference>
<accession>A0A326U6E0</accession>
<evidence type="ECO:0000256" key="12">
    <source>
        <dbReference type="ARBA" id="ARBA00023122"/>
    </source>
</evidence>
<evidence type="ECO:0000256" key="16">
    <source>
        <dbReference type="PIRSR" id="PIRSR006404-2"/>
    </source>
</evidence>
<dbReference type="GO" id="GO:0008237">
    <property type="term" value="F:metallopeptidase activity"/>
    <property type="evidence" value="ECO:0007669"/>
    <property type="project" value="UniProtKB-UniRule"/>
</dbReference>
<dbReference type="SUPFAM" id="SSF54631">
    <property type="entry name" value="CBS-domain pair"/>
    <property type="match status" value="1"/>
</dbReference>
<keyword evidence="6 14" id="KW-0479">Metal-binding</keyword>
<dbReference type="RefSeq" id="WP_170142612.1">
    <property type="nucleotide sequence ID" value="NZ_BIFX01000001.1"/>
</dbReference>
<reference evidence="19 20" key="1">
    <citation type="submission" date="2018-06" db="EMBL/GenBank/DDBJ databases">
        <title>Genomic Encyclopedia of Archaeal and Bacterial Type Strains, Phase II (KMG-II): from individual species to whole genera.</title>
        <authorList>
            <person name="Goeker M."/>
        </authorList>
    </citation>
    <scope>NUCLEOTIDE SEQUENCE [LARGE SCALE GENOMIC DNA]</scope>
    <source>
        <strain evidence="19 20">ATCC BAA-1881</strain>
    </source>
</reference>
<dbReference type="InterPro" id="IPR046342">
    <property type="entry name" value="CBS_dom_sf"/>
</dbReference>
<evidence type="ECO:0000256" key="11">
    <source>
        <dbReference type="ARBA" id="ARBA00023049"/>
    </source>
</evidence>
<dbReference type="InterPro" id="IPR016483">
    <property type="entry name" value="UCP006404_Pept_M50_CBS"/>
</dbReference>
<dbReference type="InterPro" id="IPR008915">
    <property type="entry name" value="Peptidase_M50"/>
</dbReference>
<dbReference type="PROSITE" id="PS51371">
    <property type="entry name" value="CBS"/>
    <property type="match status" value="1"/>
</dbReference>
<evidence type="ECO:0000256" key="14">
    <source>
        <dbReference type="PIRNR" id="PIRNR006404"/>
    </source>
</evidence>
<dbReference type="Proteomes" id="UP000248806">
    <property type="component" value="Unassembled WGS sequence"/>
</dbReference>
<sequence>MPDTFHPGRIAGIDIHIHLSWFIACILLVFSLGATWYVQLEPEWTFESYWLSALLSALLLCICLLLHELAHIFVARFYRLRIKSLHFFIFGAFPEYEQERYPQKPGQHIAIALAGPLVSALLGTIFYLLSLPLRGTHLFIEAICDFLYTMNLLLALLNLLPGLPLDGGQILHQLLWKKTSNRTRATTTATGIGLLLAYALILLGIVSFFISQATTIIGLWTAFMGWFLLSASQWLGHRHHSGIQQTTVRQALVEEPLLIPSHISLYTVINDYFQPHAHESALVVQNSQFAGIITLEDIRRVERSQWPHTPVSYVMRLADQLHTVQAEQSLYDALELMITHNLHYLAVIEGTCPIGLLSRKHVARQLQASRLQGAEIVHP</sequence>
<comment type="caution">
    <text evidence="19">The sequence shown here is derived from an EMBL/GenBank/DDBJ whole genome shotgun (WGS) entry which is preliminary data.</text>
</comment>
<dbReference type="InterPro" id="IPR000644">
    <property type="entry name" value="CBS_dom"/>
</dbReference>
<dbReference type="PIRSF" id="PIRSF006404">
    <property type="entry name" value="UCP006404_Pept_M50_CBS"/>
    <property type="match status" value="1"/>
</dbReference>
<feature type="binding site" evidence="16">
    <location>
        <position position="166"/>
    </location>
    <ligand>
        <name>Zn(2+)</name>
        <dbReference type="ChEBI" id="CHEBI:29105"/>
        <note>catalytic</note>
    </ligand>
</feature>
<keyword evidence="5 14" id="KW-0812">Transmembrane</keyword>
<evidence type="ECO:0000256" key="15">
    <source>
        <dbReference type="PIRSR" id="PIRSR006404-1"/>
    </source>
</evidence>
<keyword evidence="12 17" id="KW-0129">CBS domain</keyword>
<keyword evidence="11 14" id="KW-0482">Metalloprotease</keyword>
<dbReference type="SMART" id="SM00116">
    <property type="entry name" value="CBS"/>
    <property type="match status" value="2"/>
</dbReference>
<keyword evidence="20" id="KW-1185">Reference proteome</keyword>
<dbReference type="GO" id="GO:0046872">
    <property type="term" value="F:metal ion binding"/>
    <property type="evidence" value="ECO:0007669"/>
    <property type="project" value="UniProtKB-UniRule"/>
</dbReference>
<dbReference type="Pfam" id="PF00571">
    <property type="entry name" value="CBS"/>
    <property type="match status" value="1"/>
</dbReference>
<dbReference type="Gene3D" id="3.10.580.10">
    <property type="entry name" value="CBS-domain"/>
    <property type="match status" value="1"/>
</dbReference>
<feature type="transmembrane region" description="Helical" evidence="14">
    <location>
        <begin position="146"/>
        <end position="165"/>
    </location>
</feature>
<dbReference type="PANTHER" id="PTHR39188">
    <property type="entry name" value="MEMBRANE-ASSOCIATED ZINC METALLOPROTEASE M50B"/>
    <property type="match status" value="1"/>
</dbReference>